<feature type="coiled-coil region" evidence="7">
    <location>
        <begin position="209"/>
        <end position="239"/>
    </location>
</feature>
<evidence type="ECO:0000256" key="4">
    <source>
        <dbReference type="ARBA" id="ARBA00022679"/>
    </source>
</evidence>
<evidence type="ECO:0000256" key="8">
    <source>
        <dbReference type="SAM" id="Phobius"/>
    </source>
</evidence>
<protein>
    <recommendedName>
        <fullName evidence="2">histidine kinase</fullName>
        <ecNumber evidence="2">2.7.13.3</ecNumber>
    </recommendedName>
</protein>
<evidence type="ECO:0000259" key="9">
    <source>
        <dbReference type="PROSITE" id="PS50109"/>
    </source>
</evidence>
<keyword evidence="8" id="KW-1133">Transmembrane helix</keyword>
<dbReference type="Pfam" id="PF00512">
    <property type="entry name" value="HisKA"/>
    <property type="match status" value="1"/>
</dbReference>
<dbReference type="Proteomes" id="UP000244892">
    <property type="component" value="Chromosome"/>
</dbReference>
<evidence type="ECO:0000256" key="6">
    <source>
        <dbReference type="PROSITE-ProRule" id="PRU00169"/>
    </source>
</evidence>
<dbReference type="EC" id="2.7.13.3" evidence="2"/>
<dbReference type="EMBL" id="CP029210">
    <property type="protein sequence ID" value="AWI52195.1"/>
    <property type="molecule type" value="Genomic_DNA"/>
</dbReference>
<dbReference type="PROSITE" id="PS50109">
    <property type="entry name" value="HIS_KIN"/>
    <property type="match status" value="1"/>
</dbReference>
<reference evidence="11 12" key="1">
    <citation type="submission" date="2018-05" db="EMBL/GenBank/DDBJ databases">
        <title>complete genome sequence of Aquabacterium olei NBRC 110486.</title>
        <authorList>
            <person name="Tang B."/>
            <person name="Chang J."/>
            <person name="Zhang L."/>
            <person name="Yang H."/>
        </authorList>
    </citation>
    <scope>NUCLEOTIDE SEQUENCE [LARGE SCALE GENOMIC DNA]</scope>
    <source>
        <strain evidence="11 12">NBRC 110486</strain>
    </source>
</reference>
<dbReference type="Gene3D" id="3.40.50.2300">
    <property type="match status" value="1"/>
</dbReference>
<dbReference type="GO" id="GO:0000155">
    <property type="term" value="F:phosphorelay sensor kinase activity"/>
    <property type="evidence" value="ECO:0007669"/>
    <property type="project" value="InterPro"/>
</dbReference>
<dbReference type="KEGG" id="aon:DEH84_01060"/>
<feature type="domain" description="Response regulatory" evidence="10">
    <location>
        <begin position="479"/>
        <end position="594"/>
    </location>
</feature>
<dbReference type="RefSeq" id="WP_109033958.1">
    <property type="nucleotide sequence ID" value="NZ_CP029210.1"/>
</dbReference>
<dbReference type="SUPFAM" id="SSF55874">
    <property type="entry name" value="ATPase domain of HSP90 chaperone/DNA topoisomerase II/histidine kinase"/>
    <property type="match status" value="1"/>
</dbReference>
<dbReference type="Gene3D" id="3.30.565.10">
    <property type="entry name" value="Histidine kinase-like ATPase, C-terminal domain"/>
    <property type="match status" value="1"/>
</dbReference>
<keyword evidence="12" id="KW-1185">Reference proteome</keyword>
<feature type="transmembrane region" description="Helical" evidence="8">
    <location>
        <begin position="121"/>
        <end position="141"/>
    </location>
</feature>
<feature type="modified residue" description="4-aspartylphosphate" evidence="6">
    <location>
        <position position="528"/>
    </location>
</feature>
<dbReference type="FunFam" id="3.30.565.10:FF:000049">
    <property type="entry name" value="Two-component sensor histidine kinase"/>
    <property type="match status" value="1"/>
</dbReference>
<dbReference type="InterPro" id="IPR003661">
    <property type="entry name" value="HisK_dim/P_dom"/>
</dbReference>
<evidence type="ECO:0000259" key="10">
    <source>
        <dbReference type="PROSITE" id="PS50110"/>
    </source>
</evidence>
<keyword evidence="8" id="KW-0812">Transmembrane</keyword>
<feature type="transmembrane region" description="Helical" evidence="8">
    <location>
        <begin position="31"/>
        <end position="52"/>
    </location>
</feature>
<dbReference type="InterPro" id="IPR005467">
    <property type="entry name" value="His_kinase_dom"/>
</dbReference>
<evidence type="ECO:0000256" key="1">
    <source>
        <dbReference type="ARBA" id="ARBA00000085"/>
    </source>
</evidence>
<dbReference type="Pfam" id="PF00072">
    <property type="entry name" value="Response_reg"/>
    <property type="match status" value="1"/>
</dbReference>
<dbReference type="OrthoDB" id="6114847at2"/>
<keyword evidence="7" id="KW-0175">Coiled coil</keyword>
<keyword evidence="4" id="KW-0808">Transferase</keyword>
<dbReference type="Pfam" id="PF02518">
    <property type="entry name" value="HATPase_c"/>
    <property type="match status" value="1"/>
</dbReference>
<evidence type="ECO:0000313" key="12">
    <source>
        <dbReference type="Proteomes" id="UP000244892"/>
    </source>
</evidence>
<evidence type="ECO:0000256" key="5">
    <source>
        <dbReference type="ARBA" id="ARBA00022777"/>
    </source>
</evidence>
<dbReference type="GO" id="GO:0009927">
    <property type="term" value="F:histidine phosphotransfer kinase activity"/>
    <property type="evidence" value="ECO:0007669"/>
    <property type="project" value="TreeGrafter"/>
</dbReference>
<dbReference type="CDD" id="cd00082">
    <property type="entry name" value="HisKA"/>
    <property type="match status" value="1"/>
</dbReference>
<dbReference type="InterPro" id="IPR004358">
    <property type="entry name" value="Sig_transdc_His_kin-like_C"/>
</dbReference>
<dbReference type="Gene3D" id="1.10.287.130">
    <property type="match status" value="1"/>
</dbReference>
<dbReference type="SUPFAM" id="SSF52172">
    <property type="entry name" value="CheY-like"/>
    <property type="match status" value="1"/>
</dbReference>
<organism evidence="11 12">
    <name type="scientific">Aquabacterium olei</name>
    <dbReference type="NCBI Taxonomy" id="1296669"/>
    <lineage>
        <taxon>Bacteria</taxon>
        <taxon>Pseudomonadati</taxon>
        <taxon>Pseudomonadota</taxon>
        <taxon>Betaproteobacteria</taxon>
        <taxon>Burkholderiales</taxon>
        <taxon>Aquabacterium</taxon>
    </lineage>
</organism>
<evidence type="ECO:0000256" key="2">
    <source>
        <dbReference type="ARBA" id="ARBA00012438"/>
    </source>
</evidence>
<dbReference type="InterPro" id="IPR001789">
    <property type="entry name" value="Sig_transdc_resp-reg_receiver"/>
</dbReference>
<dbReference type="InterPro" id="IPR036097">
    <property type="entry name" value="HisK_dim/P_sf"/>
</dbReference>
<dbReference type="InterPro" id="IPR011006">
    <property type="entry name" value="CheY-like_superfamily"/>
</dbReference>
<keyword evidence="5 11" id="KW-0418">Kinase</keyword>
<keyword evidence="3 6" id="KW-0597">Phosphoprotein</keyword>
<dbReference type="AlphaFoldDB" id="A0A2U8FMG0"/>
<evidence type="ECO:0000313" key="11">
    <source>
        <dbReference type="EMBL" id="AWI52195.1"/>
    </source>
</evidence>
<dbReference type="CDD" id="cd00156">
    <property type="entry name" value="REC"/>
    <property type="match status" value="1"/>
</dbReference>
<dbReference type="InterPro" id="IPR003594">
    <property type="entry name" value="HATPase_dom"/>
</dbReference>
<dbReference type="PANTHER" id="PTHR43047:SF9">
    <property type="entry name" value="HISTIDINE KINASE"/>
    <property type="match status" value="1"/>
</dbReference>
<dbReference type="PROSITE" id="PS50110">
    <property type="entry name" value="RESPONSE_REGULATORY"/>
    <property type="match status" value="1"/>
</dbReference>
<name>A0A2U8FMG0_9BURK</name>
<dbReference type="SMART" id="SM00448">
    <property type="entry name" value="REC"/>
    <property type="match status" value="1"/>
</dbReference>
<sequence>MKPAWSPLRAAWQFDGPRVLSAQMALLDRNLGGAFVVSCLMSCLAAVAFVLIAGDLRAVWWALLTSAVSLGCLLVRRVLPPPDDLRRVGQYAQAVRVMAALLGSCRGAMAPWLMDPARPETITLVLGITAGMSSGGLAVFAPSWPVAMAYWVCSVLPVAFTLLGLGGAVNVTLGVGVLVYLWAMTAFSRNTSSMALRSITLRFENDGLIQRLRDQTERAMAARQVAEDALDDAEQANRAKTVFLASASHDLRQPLHALSLSLATLGRTPLDARQQALLAHATASADAAGEMLHTLLDFSKIDAGVVRPAPQPFALQATFDKLAREFTPLAEAKGLGWRARPTRCVAHADPSLVEVVLRNLLLNAVRYTERGRILLAARSQGPHVAIEVWDTGIGIPEAEQRHVFQAFHQLGNPERDRQKGLGLGLSIVDGLARAMGAEVDLRSREGRGSVFRIILPATAASAAMGAARSEPAPDLRGLRVLLIDDDEPVRQALADLLTDCGCWCEAVDGLEAALHLLSGFSPDVLLVDHRLREHRTGVQAVAAIRQTLARSVPAVLITGDTAPERLREAHASGLTLLHKPVPAAHLLGVLQACRAERRVASAMTTG</sequence>
<evidence type="ECO:0000256" key="3">
    <source>
        <dbReference type="ARBA" id="ARBA00022553"/>
    </source>
</evidence>
<dbReference type="PANTHER" id="PTHR43047">
    <property type="entry name" value="TWO-COMPONENT HISTIDINE PROTEIN KINASE"/>
    <property type="match status" value="1"/>
</dbReference>
<dbReference type="PRINTS" id="PR00344">
    <property type="entry name" value="BCTRLSENSOR"/>
</dbReference>
<feature type="domain" description="Histidine kinase" evidence="9">
    <location>
        <begin position="246"/>
        <end position="459"/>
    </location>
</feature>
<comment type="catalytic activity">
    <reaction evidence="1">
        <text>ATP + protein L-histidine = ADP + protein N-phospho-L-histidine.</text>
        <dbReference type="EC" id="2.7.13.3"/>
    </reaction>
</comment>
<dbReference type="SMART" id="SM00388">
    <property type="entry name" value="HisKA"/>
    <property type="match status" value="1"/>
</dbReference>
<dbReference type="SUPFAM" id="SSF47384">
    <property type="entry name" value="Homodimeric domain of signal transducing histidine kinase"/>
    <property type="match status" value="1"/>
</dbReference>
<feature type="transmembrane region" description="Helical" evidence="8">
    <location>
        <begin position="58"/>
        <end position="79"/>
    </location>
</feature>
<evidence type="ECO:0000256" key="7">
    <source>
        <dbReference type="SAM" id="Coils"/>
    </source>
</evidence>
<dbReference type="GO" id="GO:0005886">
    <property type="term" value="C:plasma membrane"/>
    <property type="evidence" value="ECO:0007669"/>
    <property type="project" value="TreeGrafter"/>
</dbReference>
<dbReference type="InterPro" id="IPR036890">
    <property type="entry name" value="HATPase_C_sf"/>
</dbReference>
<keyword evidence="8" id="KW-0472">Membrane</keyword>
<proteinExistence type="predicted"/>
<gene>
    <name evidence="11" type="ORF">DEH84_01060</name>
</gene>
<accession>A0A2U8FMG0</accession>
<dbReference type="SMART" id="SM00387">
    <property type="entry name" value="HATPase_c"/>
    <property type="match status" value="1"/>
</dbReference>